<reference evidence="7 8" key="1">
    <citation type="submission" date="2018-01" db="EMBL/GenBank/DDBJ databases">
        <title>A novel member of the phylum Bacteroidetes isolated from glacier ice.</title>
        <authorList>
            <person name="Liu Q."/>
            <person name="Xin Y.-H."/>
        </authorList>
    </citation>
    <scope>NUCLEOTIDE SEQUENCE [LARGE SCALE GENOMIC DNA]</scope>
    <source>
        <strain evidence="7 8">RB1R16</strain>
    </source>
</reference>
<dbReference type="AlphaFoldDB" id="A0A2S7SY42"/>
<dbReference type="Proteomes" id="UP000239872">
    <property type="component" value="Unassembled WGS sequence"/>
</dbReference>
<dbReference type="InterPro" id="IPR000537">
    <property type="entry name" value="UbiA_prenyltransferase"/>
</dbReference>
<protein>
    <recommendedName>
        <fullName evidence="9">Prenyltransferase</fullName>
    </recommendedName>
</protein>
<evidence type="ECO:0008006" key="9">
    <source>
        <dbReference type="Google" id="ProtNLM"/>
    </source>
</evidence>
<feature type="transmembrane region" description="Helical" evidence="5">
    <location>
        <begin position="35"/>
        <end position="55"/>
    </location>
</feature>
<keyword evidence="6" id="KW-0732">Signal</keyword>
<feature type="chain" id="PRO_5015473450" description="Prenyltransferase" evidence="6">
    <location>
        <begin position="19"/>
        <end position="279"/>
    </location>
</feature>
<evidence type="ECO:0000256" key="1">
    <source>
        <dbReference type="ARBA" id="ARBA00004141"/>
    </source>
</evidence>
<evidence type="ECO:0000256" key="6">
    <source>
        <dbReference type="SAM" id="SignalP"/>
    </source>
</evidence>
<comment type="caution">
    <text evidence="7">The sequence shown here is derived from an EMBL/GenBank/DDBJ whole genome shotgun (WGS) entry which is preliminary data.</text>
</comment>
<feature type="transmembrane region" description="Helical" evidence="5">
    <location>
        <begin position="206"/>
        <end position="225"/>
    </location>
</feature>
<comment type="subcellular location">
    <subcellularLocation>
        <location evidence="1">Membrane</location>
        <topology evidence="1">Multi-pass membrane protein</topology>
    </subcellularLocation>
</comment>
<keyword evidence="2 5" id="KW-0812">Transmembrane</keyword>
<sequence length="279" mass="32375">MKKLLDWFLLTSSFTAFCAMGLCMATERLVNDIPIPWFNQLDVFVYGCTLVVYNLHKAVKRRKSVEVGLPRLTSWHRQVYALMSFIGLFMMAASFRVLLSEKMLIACAVLGFISFAYSMPLLPFKTKKRLRDFGWLKILSLASVWTIVTSVLPMLYWQRHVSDFPYEIVVRFMFIFSLCIIFDIRDVKDDIASNINTFPQIVGIKNSYTVINISLILFMLAGIVQYLRYPLWYRLVAVVITAIVTRYVAEYLKTHNSERNYLIYADGVMIVYSLLVLLL</sequence>
<gene>
    <name evidence="7" type="ORF">CJD36_006800</name>
</gene>
<evidence type="ECO:0000256" key="2">
    <source>
        <dbReference type="ARBA" id="ARBA00022692"/>
    </source>
</evidence>
<feature type="transmembrane region" description="Helical" evidence="5">
    <location>
        <begin position="168"/>
        <end position="185"/>
    </location>
</feature>
<dbReference type="Pfam" id="PF01040">
    <property type="entry name" value="UbiA"/>
    <property type="match status" value="1"/>
</dbReference>
<evidence type="ECO:0000313" key="7">
    <source>
        <dbReference type="EMBL" id="PQJ11505.1"/>
    </source>
</evidence>
<feature type="transmembrane region" description="Helical" evidence="5">
    <location>
        <begin position="231"/>
        <end position="249"/>
    </location>
</feature>
<proteinExistence type="predicted"/>
<keyword evidence="3 5" id="KW-1133">Transmembrane helix</keyword>
<evidence type="ECO:0000313" key="8">
    <source>
        <dbReference type="Proteomes" id="UP000239872"/>
    </source>
</evidence>
<keyword evidence="8" id="KW-1185">Reference proteome</keyword>
<feature type="transmembrane region" description="Helical" evidence="5">
    <location>
        <begin position="103"/>
        <end position="122"/>
    </location>
</feature>
<feature type="signal peptide" evidence="6">
    <location>
        <begin position="1"/>
        <end position="18"/>
    </location>
</feature>
<dbReference type="RefSeq" id="WP_105038385.1">
    <property type="nucleotide sequence ID" value="NZ_PPSL01000002.1"/>
</dbReference>
<dbReference type="OrthoDB" id="1452981at2"/>
<feature type="transmembrane region" description="Helical" evidence="5">
    <location>
        <begin position="261"/>
        <end position="278"/>
    </location>
</feature>
<evidence type="ECO:0000256" key="3">
    <source>
        <dbReference type="ARBA" id="ARBA00022989"/>
    </source>
</evidence>
<feature type="transmembrane region" description="Helical" evidence="5">
    <location>
        <begin position="134"/>
        <end position="156"/>
    </location>
</feature>
<organism evidence="7 8">
    <name type="scientific">Flavipsychrobacter stenotrophus</name>
    <dbReference type="NCBI Taxonomy" id="2077091"/>
    <lineage>
        <taxon>Bacteria</taxon>
        <taxon>Pseudomonadati</taxon>
        <taxon>Bacteroidota</taxon>
        <taxon>Chitinophagia</taxon>
        <taxon>Chitinophagales</taxon>
        <taxon>Chitinophagaceae</taxon>
        <taxon>Flavipsychrobacter</taxon>
    </lineage>
</organism>
<evidence type="ECO:0000256" key="5">
    <source>
        <dbReference type="SAM" id="Phobius"/>
    </source>
</evidence>
<evidence type="ECO:0000256" key="4">
    <source>
        <dbReference type="ARBA" id="ARBA00023136"/>
    </source>
</evidence>
<accession>A0A2S7SY42</accession>
<name>A0A2S7SY42_9BACT</name>
<keyword evidence="4 5" id="KW-0472">Membrane</keyword>
<dbReference type="EMBL" id="PPSL01000002">
    <property type="protein sequence ID" value="PQJ11505.1"/>
    <property type="molecule type" value="Genomic_DNA"/>
</dbReference>
<feature type="transmembrane region" description="Helical" evidence="5">
    <location>
        <begin position="79"/>
        <end position="97"/>
    </location>
</feature>